<dbReference type="HOGENOM" id="CLU_027402_15_0_0"/>
<dbReference type="InterPro" id="IPR010921">
    <property type="entry name" value="Trp_repressor/repl_initiator"/>
</dbReference>
<dbReference type="KEGG" id="aca:ACP_0340"/>
<dbReference type="FunCoup" id="C1F9W4">
    <property type="interactions" value="24"/>
</dbReference>
<dbReference type="InterPro" id="IPR036397">
    <property type="entry name" value="RNaseH_sf"/>
</dbReference>
<dbReference type="Pfam" id="PF13683">
    <property type="entry name" value="rve_3"/>
    <property type="match status" value="1"/>
</dbReference>
<dbReference type="PANTHER" id="PTHR35004">
    <property type="entry name" value="TRANSPOSASE RV3428C-RELATED"/>
    <property type="match status" value="1"/>
</dbReference>
<feature type="domain" description="Integrase catalytic" evidence="1">
    <location>
        <begin position="128"/>
        <end position="307"/>
    </location>
</feature>
<dbReference type="AlphaFoldDB" id="C1F9W4"/>
<dbReference type="InterPro" id="IPR047656">
    <property type="entry name" value="IS481-like_transpos"/>
</dbReference>
<dbReference type="Pfam" id="PF13011">
    <property type="entry name" value="LZ_Tnp_IS481"/>
    <property type="match status" value="1"/>
</dbReference>
<dbReference type="eggNOG" id="COG2801">
    <property type="taxonomic scope" value="Bacteria"/>
</dbReference>
<sequence>MDIHQNARLTPYSREQLARKVICTGCTLKLAAASFNVSAKTAGKWVRRYRAEGSDGLRDRSSRPHRSPRRLPEALRLSVIELRRGYMPGYQIARRSAVSVSSVSRILRRARLSRWRDLNPPPPVVRYEHAAPGDLLHLDIKGMTRFGEVSLRGDGRLRGKKEHPGFLALHVAVDDHSRMVFAQMLADQKAETTIGFLHAAVEFFASHGIGIRALLTDNGSSYRSRQFRQACQQMAIKHSRTRPYTPRTNGKAERFIQTAMREWAYAKHWTDSSQRDQHLQSWIHYYNHERPHGSLNYKPPISRSQEGTTS</sequence>
<dbReference type="InParanoid" id="C1F9W4"/>
<dbReference type="EMBL" id="CP001472">
    <property type="protein sequence ID" value="ACO34447.1"/>
    <property type="molecule type" value="Genomic_DNA"/>
</dbReference>
<keyword evidence="3" id="KW-1185">Reference proteome</keyword>
<dbReference type="Gene3D" id="3.30.420.10">
    <property type="entry name" value="Ribonuclease H-like superfamily/Ribonuclease H"/>
    <property type="match status" value="1"/>
</dbReference>
<evidence type="ECO:0000313" key="2">
    <source>
        <dbReference type="EMBL" id="ACO34447.1"/>
    </source>
</evidence>
<proteinExistence type="predicted"/>
<dbReference type="PANTHER" id="PTHR35004:SF7">
    <property type="entry name" value="INTEGRASE PROTEIN"/>
    <property type="match status" value="1"/>
</dbReference>
<dbReference type="PROSITE" id="PS50994">
    <property type="entry name" value="INTEGRASE"/>
    <property type="match status" value="1"/>
</dbReference>
<gene>
    <name evidence="2" type="ordered locus">ACP_0340</name>
</gene>
<name>C1F9W4_ACIC5</name>
<dbReference type="GO" id="GO:0043565">
    <property type="term" value="F:sequence-specific DNA binding"/>
    <property type="evidence" value="ECO:0007669"/>
    <property type="project" value="InterPro"/>
</dbReference>
<accession>C1F9W4</accession>
<organism evidence="2 3">
    <name type="scientific">Acidobacterium capsulatum (strain ATCC 51196 / DSM 11244 / BCRC 80197 / JCM 7670 / NBRC 15755 / NCIMB 13165 / 161)</name>
    <dbReference type="NCBI Taxonomy" id="240015"/>
    <lineage>
        <taxon>Bacteria</taxon>
        <taxon>Pseudomonadati</taxon>
        <taxon>Acidobacteriota</taxon>
        <taxon>Terriglobia</taxon>
        <taxon>Terriglobales</taxon>
        <taxon>Acidobacteriaceae</taxon>
        <taxon>Acidobacterium</taxon>
    </lineage>
</organism>
<evidence type="ECO:0000259" key="1">
    <source>
        <dbReference type="PROSITE" id="PS50994"/>
    </source>
</evidence>
<reference evidence="2 3" key="1">
    <citation type="journal article" date="2009" name="Appl. Environ. Microbiol.">
        <title>Three genomes from the phylum Acidobacteria provide insight into the lifestyles of these microorganisms in soils.</title>
        <authorList>
            <person name="Ward N.L."/>
            <person name="Challacombe J.F."/>
            <person name="Janssen P.H."/>
            <person name="Henrissat B."/>
            <person name="Coutinho P.M."/>
            <person name="Wu M."/>
            <person name="Xie G."/>
            <person name="Haft D.H."/>
            <person name="Sait M."/>
            <person name="Badger J."/>
            <person name="Barabote R.D."/>
            <person name="Bradley B."/>
            <person name="Brettin T.S."/>
            <person name="Brinkac L.M."/>
            <person name="Bruce D."/>
            <person name="Creasy T."/>
            <person name="Daugherty S.C."/>
            <person name="Davidsen T.M."/>
            <person name="DeBoy R.T."/>
            <person name="Detter J.C."/>
            <person name="Dodson R.J."/>
            <person name="Durkin A.S."/>
            <person name="Ganapathy A."/>
            <person name="Gwinn-Giglio M."/>
            <person name="Han C.S."/>
            <person name="Khouri H."/>
            <person name="Kiss H."/>
            <person name="Kothari S.P."/>
            <person name="Madupu R."/>
            <person name="Nelson K.E."/>
            <person name="Nelson W.C."/>
            <person name="Paulsen I."/>
            <person name="Penn K."/>
            <person name="Ren Q."/>
            <person name="Rosovitz M.J."/>
            <person name="Selengut J.D."/>
            <person name="Shrivastava S."/>
            <person name="Sullivan S.A."/>
            <person name="Tapia R."/>
            <person name="Thompson L.S."/>
            <person name="Watkins K.L."/>
            <person name="Yang Q."/>
            <person name="Yu C."/>
            <person name="Zafar N."/>
            <person name="Zhou L."/>
            <person name="Kuske C.R."/>
        </authorList>
    </citation>
    <scope>NUCLEOTIDE SEQUENCE [LARGE SCALE GENOMIC DNA]</scope>
    <source>
        <strain evidence="3">ATCC 51196 / DSM 11244 / BCRC 80197 / JCM 7670 / NBRC 15755 / NCIMB 13165 / 161</strain>
    </source>
</reference>
<dbReference type="SUPFAM" id="SSF46689">
    <property type="entry name" value="Homeodomain-like"/>
    <property type="match status" value="1"/>
</dbReference>
<dbReference type="InterPro" id="IPR001584">
    <property type="entry name" value="Integrase_cat-core"/>
</dbReference>
<protein>
    <submittedName>
        <fullName evidence="2">ISAca1, transposase</fullName>
    </submittedName>
</protein>
<dbReference type="GO" id="GO:0015074">
    <property type="term" value="P:DNA integration"/>
    <property type="evidence" value="ECO:0007669"/>
    <property type="project" value="InterPro"/>
</dbReference>
<dbReference type="InterPro" id="IPR012337">
    <property type="entry name" value="RNaseH-like_sf"/>
</dbReference>
<evidence type="ECO:0000313" key="3">
    <source>
        <dbReference type="Proteomes" id="UP000002207"/>
    </source>
</evidence>
<dbReference type="OrthoDB" id="113435at2"/>
<dbReference type="RefSeq" id="WP_012680741.1">
    <property type="nucleotide sequence ID" value="NC_012483.1"/>
</dbReference>
<dbReference type="SUPFAM" id="SSF53098">
    <property type="entry name" value="Ribonuclease H-like"/>
    <property type="match status" value="1"/>
</dbReference>
<dbReference type="SUPFAM" id="SSF48295">
    <property type="entry name" value="TrpR-like"/>
    <property type="match status" value="1"/>
</dbReference>
<dbReference type="NCBIfam" id="NF033577">
    <property type="entry name" value="transpos_IS481"/>
    <property type="match status" value="1"/>
</dbReference>
<dbReference type="InterPro" id="IPR009057">
    <property type="entry name" value="Homeodomain-like_sf"/>
</dbReference>
<dbReference type="Proteomes" id="UP000002207">
    <property type="component" value="Chromosome"/>
</dbReference>
<dbReference type="InterPro" id="IPR024967">
    <property type="entry name" value="DNA-bd_IS481-type"/>
</dbReference>